<dbReference type="AlphaFoldDB" id="A0A7E4UNB1"/>
<feature type="compositionally biased region" description="Low complexity" evidence="1">
    <location>
        <begin position="584"/>
        <end position="611"/>
    </location>
</feature>
<name>A0A7E4UNB1_PANRE</name>
<evidence type="ECO:0000256" key="2">
    <source>
        <dbReference type="SAM" id="SignalP"/>
    </source>
</evidence>
<dbReference type="Pfam" id="PF01431">
    <property type="entry name" value="Peptidase_M13"/>
    <property type="match status" value="1"/>
</dbReference>
<proteinExistence type="predicted"/>
<dbReference type="InterPro" id="IPR042089">
    <property type="entry name" value="Peptidase_M13_dom_2"/>
</dbReference>
<dbReference type="GO" id="GO:0016485">
    <property type="term" value="P:protein processing"/>
    <property type="evidence" value="ECO:0007669"/>
    <property type="project" value="TreeGrafter"/>
</dbReference>
<evidence type="ECO:0000313" key="4">
    <source>
        <dbReference type="Proteomes" id="UP000492821"/>
    </source>
</evidence>
<dbReference type="Gene3D" id="3.40.390.10">
    <property type="entry name" value="Collagenase (Catalytic Domain)"/>
    <property type="match status" value="2"/>
</dbReference>
<dbReference type="GO" id="GO:0004222">
    <property type="term" value="F:metalloendopeptidase activity"/>
    <property type="evidence" value="ECO:0007669"/>
    <property type="project" value="InterPro"/>
</dbReference>
<evidence type="ECO:0000259" key="3">
    <source>
        <dbReference type="Pfam" id="PF01431"/>
    </source>
</evidence>
<dbReference type="Proteomes" id="UP000492821">
    <property type="component" value="Unassembled WGS sequence"/>
</dbReference>
<dbReference type="GO" id="GO:0005886">
    <property type="term" value="C:plasma membrane"/>
    <property type="evidence" value="ECO:0007669"/>
    <property type="project" value="TreeGrafter"/>
</dbReference>
<evidence type="ECO:0000313" key="5">
    <source>
        <dbReference type="WBParaSite" id="Pan_g10814.t1"/>
    </source>
</evidence>
<evidence type="ECO:0000256" key="1">
    <source>
        <dbReference type="SAM" id="MobiDB-lite"/>
    </source>
</evidence>
<keyword evidence="4" id="KW-1185">Reference proteome</keyword>
<dbReference type="PANTHER" id="PTHR11733">
    <property type="entry name" value="ZINC METALLOPROTEASE FAMILY M13 NEPRILYSIN-RELATED"/>
    <property type="match status" value="1"/>
</dbReference>
<dbReference type="InterPro" id="IPR024079">
    <property type="entry name" value="MetalloPept_cat_dom_sf"/>
</dbReference>
<keyword evidence="2" id="KW-0732">Signal</keyword>
<dbReference type="WBParaSite" id="Pan_g10814.t1">
    <property type="protein sequence ID" value="Pan_g10814.t1"/>
    <property type="gene ID" value="Pan_g10814"/>
</dbReference>
<dbReference type="InterPro" id="IPR018497">
    <property type="entry name" value="Peptidase_M13_C"/>
</dbReference>
<dbReference type="PROSITE" id="PS51885">
    <property type="entry name" value="NEPRILYSIN"/>
    <property type="match status" value="1"/>
</dbReference>
<dbReference type="Gene3D" id="1.10.1380.10">
    <property type="entry name" value="Neutral endopeptidase , domain2"/>
    <property type="match status" value="1"/>
</dbReference>
<accession>A0A7E4UNB1</accession>
<reference evidence="5" key="2">
    <citation type="submission" date="2020-10" db="UniProtKB">
        <authorList>
            <consortium name="WormBaseParasite"/>
        </authorList>
    </citation>
    <scope>IDENTIFICATION</scope>
</reference>
<feature type="signal peptide" evidence="2">
    <location>
        <begin position="1"/>
        <end position="18"/>
    </location>
</feature>
<reference evidence="4" key="1">
    <citation type="journal article" date="2013" name="Genetics">
        <title>The draft genome and transcriptome of Panagrellus redivivus are shaped by the harsh demands of a free-living lifestyle.</title>
        <authorList>
            <person name="Srinivasan J."/>
            <person name="Dillman A.R."/>
            <person name="Macchietto M.G."/>
            <person name="Heikkinen L."/>
            <person name="Lakso M."/>
            <person name="Fracchia K.M."/>
            <person name="Antoshechkin I."/>
            <person name="Mortazavi A."/>
            <person name="Wong G."/>
            <person name="Sternberg P.W."/>
        </authorList>
    </citation>
    <scope>NUCLEOTIDE SEQUENCE [LARGE SCALE GENOMIC DNA]</scope>
    <source>
        <strain evidence="4">MT8872</strain>
    </source>
</reference>
<sequence>MFKQLLIFLFAIIVAVLAVPQGASASAKSGGAAPVAPVGGGANAQASSGGVAPGGGASSHASAGLDQKVNKFITGPRPVTSGTAINKMYDFYELCKKNEKINILEVSYEKLDKFLEEIEFDKAEDVTPQTFAEVIAYLAANHDIKLFMDIKYEKSPMRARSDKSGNILNVKWPYVWEEDYVYEELPNDLHFLGYDQLYDSYVRTDGLNSLETTVKEAMTQFPGIDWVLLINKLSTSTGANMKVNCSLMDCALYFKSPSIIDGVSDFVDVMHPSRFKSYIQIRIKEALKNSGNDDGVNCLNLVNKTFSAVVSHMLFKEAHQTSAAGENQKRSKAYTTLNILTRFREMIEKLPQIQNNTETISYVNKKIKIVELVIEIQKTFLKETRLDKLYEDFVVEKGKTFDSLYFKAQQFMAKRSIEEENDDIYRNKVVELRYFMTLLYAAGLVNPYFTPDDIPAITYGALGAIIGDQIIHNSHNFLNNYNEREYEVNWMEAAYDAFISDPISHENLIPKTFPNLTNKQLFFLSFGKHWCRSNNSQMLFKCESVTTLYEHVHLLKRLRNFAPFREAFNCADTSKHVTEKHTTTELPTSTLSSTTTTTTTSKPFTTKTTKSARLAPKSTSTTTLSGEAPIFVDNDLEHAPEQHSHDLFTSNVDSKVASKPNAAAKPIAKPATMYAGNVLNEALTKITADKPTSDASTILIGNIFGLPILLGFAV</sequence>
<feature type="region of interest" description="Disordered" evidence="1">
    <location>
        <begin position="579"/>
        <end position="626"/>
    </location>
</feature>
<feature type="chain" id="PRO_5028903330" evidence="2">
    <location>
        <begin position="19"/>
        <end position="714"/>
    </location>
</feature>
<dbReference type="InterPro" id="IPR000718">
    <property type="entry name" value="Peptidase_M13"/>
</dbReference>
<protein>
    <submittedName>
        <fullName evidence="5">Peptidase_M13 domain-containing protein</fullName>
    </submittedName>
</protein>
<dbReference type="SUPFAM" id="SSF55486">
    <property type="entry name" value="Metalloproteases ('zincins'), catalytic domain"/>
    <property type="match status" value="1"/>
</dbReference>
<organism evidence="4 5">
    <name type="scientific">Panagrellus redivivus</name>
    <name type="common">Microworm</name>
    <dbReference type="NCBI Taxonomy" id="6233"/>
    <lineage>
        <taxon>Eukaryota</taxon>
        <taxon>Metazoa</taxon>
        <taxon>Ecdysozoa</taxon>
        <taxon>Nematoda</taxon>
        <taxon>Chromadorea</taxon>
        <taxon>Rhabditida</taxon>
        <taxon>Tylenchina</taxon>
        <taxon>Panagrolaimomorpha</taxon>
        <taxon>Panagrolaimoidea</taxon>
        <taxon>Panagrolaimidae</taxon>
        <taxon>Panagrellus</taxon>
    </lineage>
</organism>
<dbReference type="PANTHER" id="PTHR11733:SF241">
    <property type="entry name" value="GH26575P-RELATED"/>
    <property type="match status" value="1"/>
</dbReference>
<feature type="domain" description="Peptidase M13 C-terminal" evidence="3">
    <location>
        <begin position="492"/>
        <end position="582"/>
    </location>
</feature>